<dbReference type="PANTHER" id="PTHR37984:SF15">
    <property type="entry name" value="INTEGRASE CATALYTIC DOMAIN-CONTAINING PROTEIN"/>
    <property type="match status" value="1"/>
</dbReference>
<sequence>MKVISGQETLSVVKDQTSCDHYKKAAHDGLGTSTESKAIGGHVGKDKTIWKLIDSRYWWPNMNKDVRNYVATCISCQKSVSRFLYELICRHGCVSIQINDQGQEFCTKVSESVLNLTRTCQRITSAYHPQTNSLVERANRTTQVSMFKVLNGEQEKWPRSLDGILFAFRTTRHKSTGVTPFQVMYARKPVLPIHCTKKIKA</sequence>
<name>A0ABM4CAX5_HYDVU</name>
<gene>
    <name evidence="3" type="primary">LOC136083357</name>
</gene>
<keyword evidence="2" id="KW-1185">Reference proteome</keyword>
<reference evidence="3" key="1">
    <citation type="submission" date="2025-08" db="UniProtKB">
        <authorList>
            <consortium name="RefSeq"/>
        </authorList>
    </citation>
    <scope>IDENTIFICATION</scope>
</reference>
<dbReference type="InterPro" id="IPR012337">
    <property type="entry name" value="RNaseH-like_sf"/>
</dbReference>
<dbReference type="RefSeq" id="XP_065658825.1">
    <property type="nucleotide sequence ID" value="XM_065802753.1"/>
</dbReference>
<dbReference type="PANTHER" id="PTHR37984">
    <property type="entry name" value="PROTEIN CBG26694"/>
    <property type="match status" value="1"/>
</dbReference>
<dbReference type="InterPro" id="IPR041588">
    <property type="entry name" value="Integrase_H2C2"/>
</dbReference>
<protein>
    <submittedName>
        <fullName evidence="3">Uncharacterized protein LOC136083357</fullName>
    </submittedName>
</protein>
<dbReference type="Proteomes" id="UP001652625">
    <property type="component" value="Chromosome 08"/>
</dbReference>
<dbReference type="Pfam" id="PF17921">
    <property type="entry name" value="Integrase_H2C2"/>
    <property type="match status" value="1"/>
</dbReference>
<dbReference type="Gene3D" id="3.30.420.10">
    <property type="entry name" value="Ribonuclease H-like superfamily/Ribonuclease H"/>
    <property type="match status" value="1"/>
</dbReference>
<evidence type="ECO:0000313" key="3">
    <source>
        <dbReference type="RefSeq" id="XP_065658825.1"/>
    </source>
</evidence>
<proteinExistence type="predicted"/>
<feature type="domain" description="Integrase catalytic" evidence="1">
    <location>
        <begin position="80"/>
        <end position="188"/>
    </location>
</feature>
<dbReference type="PROSITE" id="PS50994">
    <property type="entry name" value="INTEGRASE"/>
    <property type="match status" value="1"/>
</dbReference>
<dbReference type="GeneID" id="136083357"/>
<accession>A0ABM4CAX5</accession>
<evidence type="ECO:0000313" key="2">
    <source>
        <dbReference type="Proteomes" id="UP001652625"/>
    </source>
</evidence>
<dbReference type="InterPro" id="IPR001584">
    <property type="entry name" value="Integrase_cat-core"/>
</dbReference>
<organism evidence="2 3">
    <name type="scientific">Hydra vulgaris</name>
    <name type="common">Hydra</name>
    <name type="synonym">Hydra attenuata</name>
    <dbReference type="NCBI Taxonomy" id="6087"/>
    <lineage>
        <taxon>Eukaryota</taxon>
        <taxon>Metazoa</taxon>
        <taxon>Cnidaria</taxon>
        <taxon>Hydrozoa</taxon>
        <taxon>Hydroidolina</taxon>
        <taxon>Anthoathecata</taxon>
        <taxon>Aplanulata</taxon>
        <taxon>Hydridae</taxon>
        <taxon>Hydra</taxon>
    </lineage>
</organism>
<evidence type="ECO:0000259" key="1">
    <source>
        <dbReference type="PROSITE" id="PS50994"/>
    </source>
</evidence>
<dbReference type="SUPFAM" id="SSF53098">
    <property type="entry name" value="Ribonuclease H-like"/>
    <property type="match status" value="1"/>
</dbReference>
<dbReference type="InterPro" id="IPR036397">
    <property type="entry name" value="RNaseH_sf"/>
</dbReference>
<dbReference type="InterPro" id="IPR050951">
    <property type="entry name" value="Retrovirus_Pol_polyprotein"/>
</dbReference>